<feature type="region of interest" description="Disordered" evidence="1">
    <location>
        <begin position="203"/>
        <end position="248"/>
    </location>
</feature>
<protein>
    <recommendedName>
        <fullName evidence="5">Mid2 domain-containing protein</fullName>
    </recommendedName>
</protein>
<evidence type="ECO:0000313" key="3">
    <source>
        <dbReference type="EMBL" id="KAK0755071.1"/>
    </source>
</evidence>
<dbReference type="AlphaFoldDB" id="A0AA40KDQ0"/>
<keyword evidence="2" id="KW-1133">Transmembrane helix</keyword>
<feature type="compositionally biased region" description="Polar residues" evidence="1">
    <location>
        <begin position="40"/>
        <end position="52"/>
    </location>
</feature>
<evidence type="ECO:0008006" key="5">
    <source>
        <dbReference type="Google" id="ProtNLM"/>
    </source>
</evidence>
<proteinExistence type="predicted"/>
<dbReference type="EMBL" id="JAUKUD010000001">
    <property type="protein sequence ID" value="KAK0755071.1"/>
    <property type="molecule type" value="Genomic_DNA"/>
</dbReference>
<feature type="region of interest" description="Disordered" evidence="1">
    <location>
        <begin position="1"/>
        <end position="23"/>
    </location>
</feature>
<dbReference type="Proteomes" id="UP001172155">
    <property type="component" value="Unassembled WGS sequence"/>
</dbReference>
<feature type="region of interest" description="Disordered" evidence="1">
    <location>
        <begin position="40"/>
        <end position="71"/>
    </location>
</feature>
<name>A0AA40KDQ0_9PEZI</name>
<keyword evidence="2" id="KW-0472">Membrane</keyword>
<accession>A0AA40KDQ0</accession>
<evidence type="ECO:0000313" key="4">
    <source>
        <dbReference type="Proteomes" id="UP001172155"/>
    </source>
</evidence>
<keyword evidence="4" id="KW-1185">Reference proteome</keyword>
<feature type="transmembrane region" description="Helical" evidence="2">
    <location>
        <begin position="251"/>
        <end position="277"/>
    </location>
</feature>
<sequence>MAELVKDATRATPANRCPAPNGDDADDWLGAHCSSSGAVSVQPQTLQQSDASWTPARETHPEARLGWSPAPTRAPLPRYGHIDLVRARADDFSLGTSTCGYVSGFNKAVPVTCVRESAYCTNDGVANMDCCTGDYAACTATMYSACLDLSASQRGECDGRGARTICCWAESPSCYTLVHSTTASPGKVFSIFQCASRGGRDTLLASPPGVTSAGTTSTSSSSSSTHSTTAQTSTPPAPSPPPSSGSESTPVAAIIGGVIGGIAAVGLVALLITFLIIRHRRNPPPAASPPDMATSGAGVHGKPHDQGQTQAVPLLAGWGQHGYPPGPGPTVAGPGGYGNGGGGGGQGVYHQVVNELEVHHPPGTQGHRAELGST</sequence>
<feature type="region of interest" description="Disordered" evidence="1">
    <location>
        <begin position="285"/>
        <end position="307"/>
    </location>
</feature>
<gene>
    <name evidence="3" type="ORF">B0T18DRAFT_386841</name>
</gene>
<keyword evidence="2" id="KW-0812">Transmembrane</keyword>
<feature type="compositionally biased region" description="Low complexity" evidence="1">
    <location>
        <begin position="206"/>
        <end position="234"/>
    </location>
</feature>
<evidence type="ECO:0000256" key="2">
    <source>
        <dbReference type="SAM" id="Phobius"/>
    </source>
</evidence>
<organism evidence="3 4">
    <name type="scientific">Schizothecium vesticola</name>
    <dbReference type="NCBI Taxonomy" id="314040"/>
    <lineage>
        <taxon>Eukaryota</taxon>
        <taxon>Fungi</taxon>
        <taxon>Dikarya</taxon>
        <taxon>Ascomycota</taxon>
        <taxon>Pezizomycotina</taxon>
        <taxon>Sordariomycetes</taxon>
        <taxon>Sordariomycetidae</taxon>
        <taxon>Sordariales</taxon>
        <taxon>Schizotheciaceae</taxon>
        <taxon>Schizothecium</taxon>
    </lineage>
</organism>
<evidence type="ECO:0000256" key="1">
    <source>
        <dbReference type="SAM" id="MobiDB-lite"/>
    </source>
</evidence>
<reference evidence="3" key="1">
    <citation type="submission" date="2023-06" db="EMBL/GenBank/DDBJ databases">
        <title>Genome-scale phylogeny and comparative genomics of the fungal order Sordariales.</title>
        <authorList>
            <consortium name="Lawrence Berkeley National Laboratory"/>
            <person name="Hensen N."/>
            <person name="Bonometti L."/>
            <person name="Westerberg I."/>
            <person name="Brannstrom I.O."/>
            <person name="Guillou S."/>
            <person name="Cros-Aarteil S."/>
            <person name="Calhoun S."/>
            <person name="Haridas S."/>
            <person name="Kuo A."/>
            <person name="Mondo S."/>
            <person name="Pangilinan J."/>
            <person name="Riley R."/>
            <person name="LaButti K."/>
            <person name="Andreopoulos B."/>
            <person name="Lipzen A."/>
            <person name="Chen C."/>
            <person name="Yanf M."/>
            <person name="Daum C."/>
            <person name="Ng V."/>
            <person name="Clum A."/>
            <person name="Steindorff A."/>
            <person name="Ohm R."/>
            <person name="Martin F."/>
            <person name="Silar P."/>
            <person name="Natvig D."/>
            <person name="Lalanne C."/>
            <person name="Gautier V."/>
            <person name="Ament-velasquez S.L."/>
            <person name="Kruys A."/>
            <person name="Hutchinson M.I."/>
            <person name="Powell A.J."/>
            <person name="Barry K."/>
            <person name="Miller A.N."/>
            <person name="Grigoriev I.V."/>
            <person name="Debuchy R."/>
            <person name="Gladieux P."/>
            <person name="Thoren M.H."/>
            <person name="Johannesson H."/>
        </authorList>
    </citation>
    <scope>NUCLEOTIDE SEQUENCE</scope>
    <source>
        <strain evidence="3">SMH3187-1</strain>
    </source>
</reference>
<comment type="caution">
    <text evidence="3">The sequence shown here is derived from an EMBL/GenBank/DDBJ whole genome shotgun (WGS) entry which is preliminary data.</text>
</comment>